<dbReference type="GO" id="GO:0005737">
    <property type="term" value="C:cytoplasm"/>
    <property type="evidence" value="ECO:0007669"/>
    <property type="project" value="TreeGrafter"/>
</dbReference>
<protein>
    <submittedName>
        <fullName evidence="3">2OG-Fe(II) oxygenase</fullName>
    </submittedName>
</protein>
<dbReference type="Gene3D" id="2.60.120.620">
    <property type="entry name" value="q2cbj1_9rhob like domain"/>
    <property type="match status" value="1"/>
</dbReference>
<proteinExistence type="inferred from homology"/>
<accession>A0A850HER5</accession>
<dbReference type="Proteomes" id="UP000546031">
    <property type="component" value="Unassembled WGS sequence"/>
</dbReference>
<comment type="caution">
    <text evidence="3">The sequence shown here is derived from an EMBL/GenBank/DDBJ whole genome shotgun (WGS) entry which is preliminary data.</text>
</comment>
<dbReference type="GO" id="GO:0046872">
    <property type="term" value="F:metal ion binding"/>
    <property type="evidence" value="ECO:0007669"/>
    <property type="project" value="UniProtKB-KW"/>
</dbReference>
<keyword evidence="4" id="KW-1185">Reference proteome</keyword>
<organism evidence="3 4">
    <name type="scientific">Altererythrobacter lutimaris</name>
    <dbReference type="NCBI Taxonomy" id="2743979"/>
    <lineage>
        <taxon>Bacteria</taxon>
        <taxon>Pseudomonadati</taxon>
        <taxon>Pseudomonadota</taxon>
        <taxon>Alphaproteobacteria</taxon>
        <taxon>Sphingomonadales</taxon>
        <taxon>Erythrobacteraceae</taxon>
        <taxon>Altererythrobacter</taxon>
    </lineage>
</organism>
<dbReference type="GO" id="GO:0006449">
    <property type="term" value="P:regulation of translational termination"/>
    <property type="evidence" value="ECO:0007669"/>
    <property type="project" value="TreeGrafter"/>
</dbReference>
<keyword evidence="1" id="KW-0408">Iron</keyword>
<keyword evidence="1" id="KW-0560">Oxidoreductase</keyword>
<dbReference type="InterPro" id="IPR044862">
    <property type="entry name" value="Pro_4_hyd_alph_FE2OG_OXY"/>
</dbReference>
<comment type="similarity">
    <text evidence="1">Belongs to the iron/ascorbate-dependent oxidoreductase family.</text>
</comment>
<dbReference type="EMBL" id="JABWTA010000001">
    <property type="protein sequence ID" value="NVE95691.1"/>
    <property type="molecule type" value="Genomic_DNA"/>
</dbReference>
<dbReference type="InterPro" id="IPR051842">
    <property type="entry name" value="uS12_prolyl_hydroxylase"/>
</dbReference>
<evidence type="ECO:0000313" key="4">
    <source>
        <dbReference type="Proteomes" id="UP000546031"/>
    </source>
</evidence>
<gene>
    <name evidence="3" type="ORF">HUO12_12360</name>
</gene>
<dbReference type="PANTHER" id="PTHR12117">
    <property type="entry name" value="HISTONE ACETYLTRANSFERASE COMPLEX"/>
    <property type="match status" value="1"/>
</dbReference>
<dbReference type="PROSITE" id="PS51471">
    <property type="entry name" value="FE2OG_OXY"/>
    <property type="match status" value="1"/>
</dbReference>
<dbReference type="PANTHER" id="PTHR12117:SF0">
    <property type="entry name" value="PROLYL 3-HYDROXYLASE OGFOD1"/>
    <property type="match status" value="1"/>
</dbReference>
<dbReference type="InterPro" id="IPR005123">
    <property type="entry name" value="Oxoglu/Fe-dep_dioxygenase_dom"/>
</dbReference>
<name>A0A850HER5_9SPHN</name>
<feature type="domain" description="Fe2OG dioxygenase" evidence="2">
    <location>
        <begin position="109"/>
        <end position="217"/>
    </location>
</feature>
<evidence type="ECO:0000259" key="2">
    <source>
        <dbReference type="PROSITE" id="PS51471"/>
    </source>
</evidence>
<dbReference type="Pfam" id="PF13640">
    <property type="entry name" value="2OG-FeII_Oxy_3"/>
    <property type="match status" value="1"/>
</dbReference>
<evidence type="ECO:0000256" key="1">
    <source>
        <dbReference type="RuleBase" id="RU003682"/>
    </source>
</evidence>
<reference evidence="3 4" key="1">
    <citation type="submission" date="2020-06" db="EMBL/GenBank/DDBJ databases">
        <title>Altererythrobacter lutimaris sp. nov., a marine bacterium isolated from a tidal flat.</title>
        <authorList>
            <person name="Kim D."/>
            <person name="Yoo Y."/>
            <person name="Kim J.-J."/>
        </authorList>
    </citation>
    <scope>NUCLEOTIDE SEQUENCE [LARGE SCALE GENOMIC DNA]</scope>
    <source>
        <strain evidence="3 4">JGD-16</strain>
    </source>
</reference>
<keyword evidence="1" id="KW-0479">Metal-binding</keyword>
<sequence>MEYTRESLADLIVARLEAEAKRMAEQWHTPGQIRSCWIDNLLPADIVHEINRVFPVPDRMVLKKSMRENKHVAAQMDQYHPVLEEIVYAFQDQRIVDLVAKITGLEAMEPDSELYAGGISAMRKGAYLRPHLDNSHDAKRERYRVLNLLYYVTPDWSKADGGALQLWDNGPDGEPRTIASLCNRLVLMATDKTSWHSVNEVTKDGVRSCISNYYFSKVSPEEQDYFHATSFRQEHGEGLSDLVMQADNALRTAILKLTGDKLYKNPHVYKRDGADEDKAA</sequence>
<dbReference type="AlphaFoldDB" id="A0A850HER5"/>
<evidence type="ECO:0000313" key="3">
    <source>
        <dbReference type="EMBL" id="NVE95691.1"/>
    </source>
</evidence>
<dbReference type="RefSeq" id="WP_176273889.1">
    <property type="nucleotide sequence ID" value="NZ_JABWTA010000001.1"/>
</dbReference>
<dbReference type="GO" id="GO:0031543">
    <property type="term" value="F:peptidyl-proline dioxygenase activity"/>
    <property type="evidence" value="ECO:0007669"/>
    <property type="project" value="TreeGrafter"/>
</dbReference>